<sequence length="112" mass="12622">TLSKMVKAWIFAALALAQFCIPQAEASHYIRFVLLRHGVITADGGICIHDGQNIIMAQRGWFASSVQNYGFHNNGFHANVNWNNKEVGVAQWNDGPYKFQNIRDDGNRADWS</sequence>
<dbReference type="Proteomes" id="UP000823405">
    <property type="component" value="Unassembled WGS sequence"/>
</dbReference>
<dbReference type="AlphaFoldDB" id="A0A9P6UE80"/>
<feature type="chain" id="PRO_5040131628" evidence="1">
    <location>
        <begin position="27"/>
        <end position="112"/>
    </location>
</feature>
<reference evidence="2" key="1">
    <citation type="journal article" date="2020" name="Fungal Divers.">
        <title>Resolving the Mortierellaceae phylogeny through synthesis of multi-gene phylogenetics and phylogenomics.</title>
        <authorList>
            <person name="Vandepol N."/>
            <person name="Liber J."/>
            <person name="Desiro A."/>
            <person name="Na H."/>
            <person name="Kennedy M."/>
            <person name="Barry K."/>
            <person name="Grigoriev I.V."/>
            <person name="Miller A.N."/>
            <person name="O'Donnell K."/>
            <person name="Stajich J.E."/>
            <person name="Bonito G."/>
        </authorList>
    </citation>
    <scope>NUCLEOTIDE SEQUENCE</scope>
    <source>
        <strain evidence="2">NVP60</strain>
    </source>
</reference>
<dbReference type="EMBL" id="JAAAIN010004460">
    <property type="protein sequence ID" value="KAG0280938.1"/>
    <property type="molecule type" value="Genomic_DNA"/>
</dbReference>
<accession>A0A9P6UE80</accession>
<feature type="non-terminal residue" evidence="2">
    <location>
        <position position="1"/>
    </location>
</feature>
<feature type="signal peptide" evidence="1">
    <location>
        <begin position="1"/>
        <end position="26"/>
    </location>
</feature>
<evidence type="ECO:0000256" key="1">
    <source>
        <dbReference type="SAM" id="SignalP"/>
    </source>
</evidence>
<evidence type="ECO:0000313" key="3">
    <source>
        <dbReference type="Proteomes" id="UP000823405"/>
    </source>
</evidence>
<name>A0A9P6UE80_9FUNG</name>
<keyword evidence="3" id="KW-1185">Reference proteome</keyword>
<evidence type="ECO:0000313" key="2">
    <source>
        <dbReference type="EMBL" id="KAG0280938.1"/>
    </source>
</evidence>
<proteinExistence type="predicted"/>
<gene>
    <name evidence="2" type="ORF">BGZ97_009339</name>
</gene>
<protein>
    <submittedName>
        <fullName evidence="2">Uncharacterized protein</fullName>
    </submittedName>
</protein>
<comment type="caution">
    <text evidence="2">The sequence shown here is derived from an EMBL/GenBank/DDBJ whole genome shotgun (WGS) entry which is preliminary data.</text>
</comment>
<feature type="non-terminal residue" evidence="2">
    <location>
        <position position="112"/>
    </location>
</feature>
<organism evidence="2 3">
    <name type="scientific">Linnemannia gamsii</name>
    <dbReference type="NCBI Taxonomy" id="64522"/>
    <lineage>
        <taxon>Eukaryota</taxon>
        <taxon>Fungi</taxon>
        <taxon>Fungi incertae sedis</taxon>
        <taxon>Mucoromycota</taxon>
        <taxon>Mortierellomycotina</taxon>
        <taxon>Mortierellomycetes</taxon>
        <taxon>Mortierellales</taxon>
        <taxon>Mortierellaceae</taxon>
        <taxon>Linnemannia</taxon>
    </lineage>
</organism>
<keyword evidence="1" id="KW-0732">Signal</keyword>